<dbReference type="GeneID" id="58048167"/>
<proteinExistence type="predicted"/>
<organism evidence="2 3">
    <name type="scientific">Yersinia intermedia</name>
    <dbReference type="NCBI Taxonomy" id="631"/>
    <lineage>
        <taxon>Bacteria</taxon>
        <taxon>Pseudomonadati</taxon>
        <taxon>Pseudomonadota</taxon>
        <taxon>Gammaproteobacteria</taxon>
        <taxon>Enterobacterales</taxon>
        <taxon>Yersiniaceae</taxon>
        <taxon>Yersinia</taxon>
    </lineage>
</organism>
<dbReference type="Proteomes" id="UP000424966">
    <property type="component" value="Chromosome"/>
</dbReference>
<dbReference type="EMBL" id="CP046294">
    <property type="protein sequence ID" value="QGR72062.1"/>
    <property type="molecule type" value="Genomic_DNA"/>
</dbReference>
<evidence type="ECO:0000313" key="3">
    <source>
        <dbReference type="Proteomes" id="UP000424966"/>
    </source>
</evidence>
<name>A0ABX6FH78_YERIN</name>
<dbReference type="Gene3D" id="2.60.40.3940">
    <property type="match status" value="1"/>
</dbReference>
<dbReference type="InterPro" id="IPR054075">
    <property type="entry name" value="Gp53-like_C"/>
</dbReference>
<sequence length="309" mass="31508">MSNQILPFGIGAGANVIPYADYEALPARTGGFVSGVARSEQLNTVWRQSSFVASVLAQFIASRSGQDVLDDGDTIKLLTNLELAIKTYANNNLPEASTTIAGIAKLSSEINSSSEVLAATPKAVKTVSDASLKTANNLSEIKDAGTSAQNAARANIAAAALIGLATQVFSVANATANNHAVNLAQLNLTITALGLGTASKANIGTGTGQVPSMASFTSGPGWVRFPDGTIIQRGTSIAGSVSYPTGIYFSIPFTNADFKVTASFDSATNTATDCPSFATSPIGLAGFYLMSSRVGAVTGAGANWIAIGK</sequence>
<accession>A0ABX6FH78</accession>
<feature type="domain" description="Putative tail fiber protein gp53-like C-terminal" evidence="1">
    <location>
        <begin position="224"/>
        <end position="308"/>
    </location>
</feature>
<evidence type="ECO:0000259" key="1">
    <source>
        <dbReference type="Pfam" id="PF21882"/>
    </source>
</evidence>
<dbReference type="InterPro" id="IPR005068">
    <property type="entry name" value="Phage_lambda_Stf-r2"/>
</dbReference>
<dbReference type="Pfam" id="PF03406">
    <property type="entry name" value="Phage_fiber_2"/>
    <property type="match status" value="1"/>
</dbReference>
<protein>
    <recommendedName>
        <fullName evidence="1">Putative tail fiber protein gp53-like C-terminal domain-containing protein</fullName>
    </recommendedName>
</protein>
<evidence type="ECO:0000313" key="2">
    <source>
        <dbReference type="EMBL" id="QGR72062.1"/>
    </source>
</evidence>
<keyword evidence="3" id="KW-1185">Reference proteome</keyword>
<gene>
    <name evidence="2" type="ORF">FOC37_17850</name>
</gene>
<reference evidence="2 3" key="1">
    <citation type="submission" date="2019-11" db="EMBL/GenBank/DDBJ databases">
        <title>FDA dAtabase for Regulatory Grade micrObial Sequences (FDA-ARGOS): Supporting development and validation of Infectious Disease Dx tests.</title>
        <authorList>
            <person name="Patel R."/>
            <person name="Rucinski S."/>
            <person name="Tallon L."/>
            <person name="Sadzewicz L."/>
            <person name="Vavikolanu K."/>
            <person name="Mehta A."/>
            <person name="Aluvathingal J."/>
            <person name="Nadendla S."/>
            <person name="Nandy P."/>
            <person name="Geyer C."/>
            <person name="Yan Y."/>
            <person name="Sichtig H."/>
        </authorList>
    </citation>
    <scope>NUCLEOTIDE SEQUENCE [LARGE SCALE GENOMIC DNA]</scope>
    <source>
        <strain evidence="2 3">FDAARGOS_729</strain>
    </source>
</reference>
<dbReference type="RefSeq" id="WP_155967796.1">
    <property type="nucleotide sequence ID" value="NZ_CP046293.1"/>
</dbReference>
<dbReference type="Pfam" id="PF21882">
    <property type="entry name" value="Gp53-like_C"/>
    <property type="match status" value="1"/>
</dbReference>